<dbReference type="Proteomes" id="UP001234178">
    <property type="component" value="Unassembled WGS sequence"/>
</dbReference>
<gene>
    <name evidence="2" type="ORF">OUZ56_004133</name>
</gene>
<evidence type="ECO:0000313" key="3">
    <source>
        <dbReference type="Proteomes" id="UP001234178"/>
    </source>
</evidence>
<accession>A0ABQ9YNV0</accession>
<sequence>MDRKTAVFFAEAVVETIGTSGQVPANNHEKNTQMVILAGDIVYTIFGLFMHLIMRPLGGYASFDEGKIQLNDGRVFLTADADAR</sequence>
<name>A0ABQ9YNV0_9CRUS</name>
<proteinExistence type="predicted"/>
<keyword evidence="1" id="KW-1133">Transmembrane helix</keyword>
<feature type="transmembrane region" description="Helical" evidence="1">
    <location>
        <begin position="34"/>
        <end position="53"/>
    </location>
</feature>
<comment type="caution">
    <text evidence="2">The sequence shown here is derived from an EMBL/GenBank/DDBJ whole genome shotgun (WGS) entry which is preliminary data.</text>
</comment>
<evidence type="ECO:0000256" key="1">
    <source>
        <dbReference type="SAM" id="Phobius"/>
    </source>
</evidence>
<keyword evidence="3" id="KW-1185">Reference proteome</keyword>
<dbReference type="EMBL" id="JAOYFB010000001">
    <property type="protein sequence ID" value="KAK4002295.1"/>
    <property type="molecule type" value="Genomic_DNA"/>
</dbReference>
<keyword evidence="1" id="KW-0472">Membrane</keyword>
<keyword evidence="1" id="KW-0812">Transmembrane</keyword>
<organism evidence="2 3">
    <name type="scientific">Daphnia magna</name>
    <dbReference type="NCBI Taxonomy" id="35525"/>
    <lineage>
        <taxon>Eukaryota</taxon>
        <taxon>Metazoa</taxon>
        <taxon>Ecdysozoa</taxon>
        <taxon>Arthropoda</taxon>
        <taxon>Crustacea</taxon>
        <taxon>Branchiopoda</taxon>
        <taxon>Diplostraca</taxon>
        <taxon>Cladocera</taxon>
        <taxon>Anomopoda</taxon>
        <taxon>Daphniidae</taxon>
        <taxon>Daphnia</taxon>
    </lineage>
</organism>
<reference evidence="2 3" key="1">
    <citation type="journal article" date="2023" name="Nucleic Acids Res.">
        <title>The hologenome of Daphnia magna reveals possible DNA methylation and microbiome-mediated evolution of the host genome.</title>
        <authorList>
            <person name="Chaturvedi A."/>
            <person name="Li X."/>
            <person name="Dhandapani V."/>
            <person name="Marshall H."/>
            <person name="Kissane S."/>
            <person name="Cuenca-Cambronero M."/>
            <person name="Asole G."/>
            <person name="Calvet F."/>
            <person name="Ruiz-Romero M."/>
            <person name="Marangio P."/>
            <person name="Guigo R."/>
            <person name="Rago D."/>
            <person name="Mirbahai L."/>
            <person name="Eastwood N."/>
            <person name="Colbourne J.K."/>
            <person name="Zhou J."/>
            <person name="Mallon E."/>
            <person name="Orsini L."/>
        </authorList>
    </citation>
    <scope>NUCLEOTIDE SEQUENCE [LARGE SCALE GENOMIC DNA]</scope>
    <source>
        <strain evidence="2">LRV0_1</strain>
    </source>
</reference>
<protein>
    <submittedName>
        <fullName evidence="2">Uncharacterized protein</fullName>
    </submittedName>
</protein>
<evidence type="ECO:0000313" key="2">
    <source>
        <dbReference type="EMBL" id="KAK4002295.1"/>
    </source>
</evidence>